<dbReference type="GO" id="GO:0004308">
    <property type="term" value="F:exo-alpha-sialidase activity"/>
    <property type="evidence" value="ECO:0007669"/>
    <property type="project" value="UniProtKB-EC"/>
</dbReference>
<sequence precursor="true">MRTLILTLLLSLALLVPDLAGAERTSISLDTMTRQRCLDVLRSGLRSDDFWPSIHAAEGLTLAGHGEEVINYLTDKLAAETDDQRRCGLARELVRAGDKSQVSVMLGILAGEDSHGHIHAAESLYKVVEIGDGAALRKTFATAGNGPLKLMAAAALGRCGNPDAMLYLRESLSSKDPDALRIAAWILGRIGSAADIPLLKAQLPRCETPVQKAYIHHSLAALGDAEGHQALAENLHDRDPAIRTYAATFAGDAWATDVADSLKQLLDDENADTALRAAQSLLVLSGPAPEPADADISIKVFPATLQHPRYTEGSIITLQDGSLLFAVTEFHGSGSDFAHAHIIGRRSTDGGRTWSASRVLHANTGSMNVMSVTLRRLANGAIAMFYLQKNSHSDLTPYLRISTDEAETFGDPVQISSTPGYHVVNNDRVTELSTGRLLMPAASSPDVATDNHFRSHCFLSDDGGKTWRDGIGNVDADKRGAMEPEVVELKDGRIMMLARTQLGYPGKAYSEDGGDTWGPLTSLGVQGPEAPATVRRIPSTGDLLLIWNNTYTPGAGHGGKRTPLTAALSRDEGEAWTVVGNLESDPSRTFSYISLTFVRDRAVMSYWDQDKAGYSCRFRSLPVSWFYR</sequence>
<organism evidence="3 4">
    <name type="scientific">Allorhodopirellula solitaria</name>
    <dbReference type="NCBI Taxonomy" id="2527987"/>
    <lineage>
        <taxon>Bacteria</taxon>
        <taxon>Pseudomonadati</taxon>
        <taxon>Planctomycetota</taxon>
        <taxon>Planctomycetia</taxon>
        <taxon>Pirellulales</taxon>
        <taxon>Pirellulaceae</taxon>
        <taxon>Allorhodopirellula</taxon>
    </lineage>
</organism>
<dbReference type="CDD" id="cd15482">
    <property type="entry name" value="Sialidase_non-viral"/>
    <property type="match status" value="1"/>
</dbReference>
<evidence type="ECO:0000313" key="3">
    <source>
        <dbReference type="EMBL" id="TWT65323.1"/>
    </source>
</evidence>
<dbReference type="Gene3D" id="1.25.10.10">
    <property type="entry name" value="Leucine-rich Repeat Variant"/>
    <property type="match status" value="1"/>
</dbReference>
<comment type="caution">
    <text evidence="3">The sequence shown here is derived from an EMBL/GenBank/DDBJ whole genome shotgun (WGS) entry which is preliminary data.</text>
</comment>
<evidence type="ECO:0000259" key="2">
    <source>
        <dbReference type="Pfam" id="PF13088"/>
    </source>
</evidence>
<proteinExistence type="predicted"/>
<name>A0A5C5XSG7_9BACT</name>
<feature type="signal peptide" evidence="1">
    <location>
        <begin position="1"/>
        <end position="22"/>
    </location>
</feature>
<feature type="domain" description="Sialidase" evidence="2">
    <location>
        <begin position="341"/>
        <end position="600"/>
    </location>
</feature>
<dbReference type="PANTHER" id="PTHR43752:SF2">
    <property type="entry name" value="BNR_ASP-BOX REPEAT FAMILY PROTEIN"/>
    <property type="match status" value="1"/>
</dbReference>
<dbReference type="Pfam" id="PF13088">
    <property type="entry name" value="BNR_2"/>
    <property type="match status" value="1"/>
</dbReference>
<dbReference type="InterPro" id="IPR011989">
    <property type="entry name" value="ARM-like"/>
</dbReference>
<dbReference type="PANTHER" id="PTHR43752">
    <property type="entry name" value="BNR/ASP-BOX REPEAT FAMILY PROTEIN"/>
    <property type="match status" value="1"/>
</dbReference>
<dbReference type="InterPro" id="IPR011040">
    <property type="entry name" value="Sialidase"/>
</dbReference>
<dbReference type="SUPFAM" id="SSF48371">
    <property type="entry name" value="ARM repeat"/>
    <property type="match status" value="1"/>
</dbReference>
<gene>
    <name evidence="3" type="primary">nedA_3</name>
    <name evidence="3" type="ORF">CA85_32350</name>
</gene>
<evidence type="ECO:0000256" key="1">
    <source>
        <dbReference type="SAM" id="SignalP"/>
    </source>
</evidence>
<keyword evidence="4" id="KW-1185">Reference proteome</keyword>
<dbReference type="EMBL" id="SJPK01000007">
    <property type="protein sequence ID" value="TWT65323.1"/>
    <property type="molecule type" value="Genomic_DNA"/>
</dbReference>
<dbReference type="SUPFAM" id="SSF50939">
    <property type="entry name" value="Sialidases"/>
    <property type="match status" value="1"/>
</dbReference>
<dbReference type="RefSeq" id="WP_146392156.1">
    <property type="nucleotide sequence ID" value="NZ_SJPK01000007.1"/>
</dbReference>
<dbReference type="OrthoDB" id="261024at2"/>
<dbReference type="InterPro" id="IPR016024">
    <property type="entry name" value="ARM-type_fold"/>
</dbReference>
<protein>
    <submittedName>
        <fullName evidence="3">Sialidase</fullName>
        <ecNumber evidence="3">3.2.1.18</ecNumber>
    </submittedName>
</protein>
<keyword evidence="3" id="KW-0326">Glycosidase</keyword>
<feature type="chain" id="PRO_5022668097" evidence="1">
    <location>
        <begin position="23"/>
        <end position="628"/>
    </location>
</feature>
<evidence type="ECO:0000313" key="4">
    <source>
        <dbReference type="Proteomes" id="UP000318053"/>
    </source>
</evidence>
<reference evidence="3 4" key="1">
    <citation type="submission" date="2019-02" db="EMBL/GenBank/DDBJ databases">
        <title>Deep-cultivation of Planctomycetes and their phenomic and genomic characterization uncovers novel biology.</title>
        <authorList>
            <person name="Wiegand S."/>
            <person name="Jogler M."/>
            <person name="Boedeker C."/>
            <person name="Pinto D."/>
            <person name="Vollmers J."/>
            <person name="Rivas-Marin E."/>
            <person name="Kohn T."/>
            <person name="Peeters S.H."/>
            <person name="Heuer A."/>
            <person name="Rast P."/>
            <person name="Oberbeckmann S."/>
            <person name="Bunk B."/>
            <person name="Jeske O."/>
            <person name="Meyerdierks A."/>
            <person name="Storesund J.E."/>
            <person name="Kallscheuer N."/>
            <person name="Luecker S."/>
            <person name="Lage O.M."/>
            <person name="Pohl T."/>
            <person name="Merkel B.J."/>
            <person name="Hornburger P."/>
            <person name="Mueller R.-W."/>
            <person name="Bruemmer F."/>
            <person name="Labrenz M."/>
            <person name="Spormann A.M."/>
            <person name="Op Den Camp H."/>
            <person name="Overmann J."/>
            <person name="Amann R."/>
            <person name="Jetten M.S.M."/>
            <person name="Mascher T."/>
            <person name="Medema M.H."/>
            <person name="Devos D.P."/>
            <person name="Kaster A.-K."/>
            <person name="Ovreas L."/>
            <person name="Rohde M."/>
            <person name="Galperin M.Y."/>
            <person name="Jogler C."/>
        </authorList>
    </citation>
    <scope>NUCLEOTIDE SEQUENCE [LARGE SCALE GENOMIC DNA]</scope>
    <source>
        <strain evidence="3 4">CA85</strain>
    </source>
</reference>
<dbReference type="Gene3D" id="2.120.10.10">
    <property type="match status" value="1"/>
</dbReference>
<keyword evidence="1" id="KW-0732">Signal</keyword>
<keyword evidence="3" id="KW-0378">Hydrolase</keyword>
<dbReference type="AlphaFoldDB" id="A0A5C5XSG7"/>
<dbReference type="EC" id="3.2.1.18" evidence="3"/>
<dbReference type="Pfam" id="PF13646">
    <property type="entry name" value="HEAT_2"/>
    <property type="match status" value="1"/>
</dbReference>
<dbReference type="InterPro" id="IPR036278">
    <property type="entry name" value="Sialidase_sf"/>
</dbReference>
<accession>A0A5C5XSG7</accession>
<dbReference type="Proteomes" id="UP000318053">
    <property type="component" value="Unassembled WGS sequence"/>
</dbReference>